<dbReference type="Gene3D" id="3.40.390.70">
    <property type="match status" value="1"/>
</dbReference>
<reference evidence="3" key="1">
    <citation type="journal article" date="2019" name="Int. J. Syst. Evol. Microbiol.">
        <title>The Global Catalogue of Microorganisms (GCM) 10K type strain sequencing project: providing services to taxonomists for standard genome sequencing and annotation.</title>
        <authorList>
            <consortium name="The Broad Institute Genomics Platform"/>
            <consortium name="The Broad Institute Genome Sequencing Center for Infectious Disease"/>
            <person name="Wu L."/>
            <person name="Ma J."/>
        </authorList>
    </citation>
    <scope>NUCLEOTIDE SEQUENCE [LARGE SCALE GENOMIC DNA]</scope>
    <source>
        <strain evidence="3">CGMCC 1.12923</strain>
    </source>
</reference>
<evidence type="ECO:0000313" key="3">
    <source>
        <dbReference type="Proteomes" id="UP000614272"/>
    </source>
</evidence>
<protein>
    <recommendedName>
        <fullName evidence="1">Zinc-ribbon domain-containing protein</fullName>
    </recommendedName>
</protein>
<dbReference type="EMBL" id="BMGJ01000003">
    <property type="protein sequence ID" value="GGD56099.1"/>
    <property type="molecule type" value="Genomic_DNA"/>
</dbReference>
<evidence type="ECO:0000313" key="2">
    <source>
        <dbReference type="EMBL" id="GGD56099.1"/>
    </source>
</evidence>
<dbReference type="InterPro" id="IPR031321">
    <property type="entry name" value="UCP012641"/>
</dbReference>
<dbReference type="Pfam" id="PF10005">
    <property type="entry name" value="Zn_ribbon_DZR_6"/>
    <property type="match status" value="1"/>
</dbReference>
<organism evidence="2 3">
    <name type="scientific">Lacimicrobium alkaliphilum</name>
    <dbReference type="NCBI Taxonomy" id="1526571"/>
    <lineage>
        <taxon>Bacteria</taxon>
        <taxon>Pseudomonadati</taxon>
        <taxon>Pseudomonadota</taxon>
        <taxon>Gammaproteobacteria</taxon>
        <taxon>Alteromonadales</taxon>
        <taxon>Alteromonadaceae</taxon>
        <taxon>Lacimicrobium</taxon>
    </lineage>
</organism>
<name>A0ABQ1R6A6_9ALTE</name>
<dbReference type="RefSeq" id="WP_099033902.1">
    <property type="nucleotide sequence ID" value="NZ_BMGJ01000003.1"/>
</dbReference>
<accession>A0ABQ1R6A6</accession>
<sequence length="364" mass="42471">MKTFSCQCGNTLHFANTRCVNCGLMLGFLPDDRQLSAFTKNRNGYWQASSNGRAYRQCKNYHMYDVCNWMVPYEDTNELCTSCRMTQTIPNLDQPNNKLLWFRMEQAKRRLLYTLYKLELPVISRQQDPNQGLGFSFMEDQTEDEYGNELTVKNFVTTGHNAGVITLNLREAEHSSRMKVREEMNEQYRTLVGHFRHESGHYYWDRLIKNSGWLEEFRTLFGDERLDYTLSLQNYYAQGPSVDWHKVWISAYASMHPWEDFAESWAHYLHMVDTLETASDFDFSVSSHQVINPLQQLPQSDEAKNEAHFNQLFNDWCRLTAVLNALNRSMGLDDAYPFVISTMATDKLRFVHKVIGAANTTNIG</sequence>
<dbReference type="Pfam" id="PF15887">
    <property type="entry name" value="Peptidase_Mx"/>
    <property type="match status" value="1"/>
</dbReference>
<proteinExistence type="predicted"/>
<comment type="caution">
    <text evidence="2">The sequence shown here is derived from an EMBL/GenBank/DDBJ whole genome shotgun (WGS) entry which is preliminary data.</text>
</comment>
<dbReference type="InterPro" id="IPR011201">
    <property type="entry name" value="Zinc-ribbon_6_bact"/>
</dbReference>
<dbReference type="Proteomes" id="UP000614272">
    <property type="component" value="Unassembled WGS sequence"/>
</dbReference>
<keyword evidence="3" id="KW-1185">Reference proteome</keyword>
<gene>
    <name evidence="2" type="ORF">GCM10011357_09620</name>
</gene>
<feature type="domain" description="Zinc-ribbon" evidence="1">
    <location>
        <begin position="4"/>
        <end position="93"/>
    </location>
</feature>
<evidence type="ECO:0000259" key="1">
    <source>
        <dbReference type="Pfam" id="PF10005"/>
    </source>
</evidence>
<dbReference type="PIRSF" id="PIRSF012641">
    <property type="entry name" value="UCP012641"/>
    <property type="match status" value="1"/>
</dbReference>